<name>A0A1G2PTI8_9BACT</name>
<dbReference type="AlphaFoldDB" id="A0A1G2PTI8"/>
<dbReference type="Proteomes" id="UP000176951">
    <property type="component" value="Unassembled WGS sequence"/>
</dbReference>
<organism evidence="1 2">
    <name type="scientific">Candidatus Terrybacteria bacterium RIFCSPLOWO2_01_FULL_40_23</name>
    <dbReference type="NCBI Taxonomy" id="1802366"/>
    <lineage>
        <taxon>Bacteria</taxon>
        <taxon>Candidatus Terryibacteriota</taxon>
    </lineage>
</organism>
<proteinExistence type="predicted"/>
<sequence length="67" mass="7456">MNLLAEKKPRISGIGPTQKFVAVADRKEEYCSPDQDRQSVLQIPTATTIIHAQQIFALQVRAYAPTT</sequence>
<evidence type="ECO:0000313" key="2">
    <source>
        <dbReference type="Proteomes" id="UP000176951"/>
    </source>
</evidence>
<comment type="caution">
    <text evidence="1">The sequence shown here is derived from an EMBL/GenBank/DDBJ whole genome shotgun (WGS) entry which is preliminary data.</text>
</comment>
<evidence type="ECO:0000313" key="1">
    <source>
        <dbReference type="EMBL" id="OHA51613.1"/>
    </source>
</evidence>
<reference evidence="1 2" key="1">
    <citation type="journal article" date="2016" name="Nat. Commun.">
        <title>Thousands of microbial genomes shed light on interconnected biogeochemical processes in an aquifer system.</title>
        <authorList>
            <person name="Anantharaman K."/>
            <person name="Brown C.T."/>
            <person name="Hug L.A."/>
            <person name="Sharon I."/>
            <person name="Castelle C.J."/>
            <person name="Probst A.J."/>
            <person name="Thomas B.C."/>
            <person name="Singh A."/>
            <person name="Wilkins M.J."/>
            <person name="Karaoz U."/>
            <person name="Brodie E.L."/>
            <person name="Williams K.H."/>
            <person name="Hubbard S.S."/>
            <person name="Banfield J.F."/>
        </authorList>
    </citation>
    <scope>NUCLEOTIDE SEQUENCE [LARGE SCALE GENOMIC DNA]</scope>
</reference>
<accession>A0A1G2PTI8</accession>
<dbReference type="EMBL" id="MHSW01000020">
    <property type="protein sequence ID" value="OHA51613.1"/>
    <property type="molecule type" value="Genomic_DNA"/>
</dbReference>
<gene>
    <name evidence="1" type="ORF">A3A97_04335</name>
</gene>
<protein>
    <submittedName>
        <fullName evidence="1">Uncharacterized protein</fullName>
    </submittedName>
</protein>